<dbReference type="PANTHER" id="PTHR22801">
    <property type="entry name" value="LITHOSTATHINE"/>
    <property type="match status" value="1"/>
</dbReference>
<dbReference type="EMBL" id="GBXI01015237">
    <property type="protein sequence ID" value="JAC99054.1"/>
    <property type="molecule type" value="Transcribed_RNA"/>
</dbReference>
<dbReference type="Pfam" id="PF00059">
    <property type="entry name" value="Lectin_C"/>
    <property type="match status" value="1"/>
</dbReference>
<organism evidence="2">
    <name type="scientific">Zeugodacus cucurbitae</name>
    <name type="common">Melon fruit fly</name>
    <name type="synonym">Bactrocera cucurbitae</name>
    <dbReference type="NCBI Taxonomy" id="28588"/>
    <lineage>
        <taxon>Eukaryota</taxon>
        <taxon>Metazoa</taxon>
        <taxon>Ecdysozoa</taxon>
        <taxon>Arthropoda</taxon>
        <taxon>Hexapoda</taxon>
        <taxon>Insecta</taxon>
        <taxon>Pterygota</taxon>
        <taxon>Neoptera</taxon>
        <taxon>Endopterygota</taxon>
        <taxon>Diptera</taxon>
        <taxon>Brachycera</taxon>
        <taxon>Muscomorpha</taxon>
        <taxon>Tephritoidea</taxon>
        <taxon>Tephritidae</taxon>
        <taxon>Zeugodacus</taxon>
        <taxon>Zeugodacus</taxon>
    </lineage>
</organism>
<dbReference type="InterPro" id="IPR016187">
    <property type="entry name" value="CTDL_fold"/>
</dbReference>
<dbReference type="InterPro" id="IPR050801">
    <property type="entry name" value="Ca-Dep_Lectins_ImmuneDev"/>
</dbReference>
<dbReference type="SUPFAM" id="SSF56436">
    <property type="entry name" value="C-type lectin-like"/>
    <property type="match status" value="1"/>
</dbReference>
<name>A0A0A1WKJ8_ZEUCU</name>
<dbReference type="InterPro" id="IPR016186">
    <property type="entry name" value="C-type_lectin-like/link_sf"/>
</dbReference>
<accession>A0A0A1WKJ8</accession>
<proteinExistence type="predicted"/>
<feature type="domain" description="C-type lectin" evidence="1">
    <location>
        <begin position="1"/>
        <end position="86"/>
    </location>
</feature>
<dbReference type="InterPro" id="IPR001304">
    <property type="entry name" value="C-type_lectin-like"/>
</dbReference>
<evidence type="ECO:0000313" key="2">
    <source>
        <dbReference type="EMBL" id="JAC99054.1"/>
    </source>
</evidence>
<dbReference type="PANTHER" id="PTHR22801:SF63">
    <property type="entry name" value="C-TYPE LECTIN DOMAIN-CONTAINING PROTEIN"/>
    <property type="match status" value="1"/>
</dbReference>
<dbReference type="PROSITE" id="PS50041">
    <property type="entry name" value="C_TYPE_LECTIN_2"/>
    <property type="match status" value="1"/>
</dbReference>
<protein>
    <submittedName>
        <fullName evidence="2">Perlucin</fullName>
    </submittedName>
</protein>
<dbReference type="AlphaFoldDB" id="A0A0A1WKJ8"/>
<dbReference type="Gene3D" id="3.10.100.10">
    <property type="entry name" value="Mannose-Binding Protein A, subunit A"/>
    <property type="match status" value="1"/>
</dbReference>
<gene>
    <name evidence="2" type="primary">PLC_4</name>
    <name evidence="2" type="ORF">g.454</name>
</gene>
<sequence>MNALSFYLTTNDGHIGKYFWLGVSDLADEGKFMSHTDGRPMPYAKWSGGQPDDAGKNEDCVHLWAINNVFHMNDNVCTAMAYAICELRQRSKSCDVCDLKHFMERLVQSTNAFKCQN</sequence>
<evidence type="ECO:0000259" key="1">
    <source>
        <dbReference type="PROSITE" id="PS50041"/>
    </source>
</evidence>
<reference evidence="2" key="1">
    <citation type="submission" date="2014-11" db="EMBL/GenBank/DDBJ databases">
        <authorList>
            <person name="Geib S."/>
        </authorList>
    </citation>
    <scope>NUCLEOTIDE SEQUENCE</scope>
</reference>
<reference evidence="2" key="2">
    <citation type="journal article" date="2015" name="Gigascience">
        <title>Reconstructing a comprehensive transcriptome assembly of a white-pupal translocated strain of the pest fruit fly Bactrocera cucurbitae.</title>
        <authorList>
            <person name="Sim S.B."/>
            <person name="Calla B."/>
            <person name="Hall B."/>
            <person name="DeRego T."/>
            <person name="Geib S.M."/>
        </authorList>
    </citation>
    <scope>NUCLEOTIDE SEQUENCE</scope>
</reference>